<reference evidence="5" key="1">
    <citation type="submission" date="2021-01" db="EMBL/GenBank/DDBJ databases">
        <authorList>
            <person name="Corre E."/>
            <person name="Pelletier E."/>
            <person name="Niang G."/>
            <person name="Scheremetjew M."/>
            <person name="Finn R."/>
            <person name="Kale V."/>
            <person name="Holt S."/>
            <person name="Cochrane G."/>
            <person name="Meng A."/>
            <person name="Brown T."/>
            <person name="Cohen L."/>
        </authorList>
    </citation>
    <scope>NUCLEOTIDE SEQUENCE</scope>
    <source>
        <strain evidence="5">CCMP1510</strain>
    </source>
</reference>
<dbReference type="InterPro" id="IPR000917">
    <property type="entry name" value="Sulfatase_N"/>
</dbReference>
<dbReference type="InterPro" id="IPR047115">
    <property type="entry name" value="ARSB"/>
</dbReference>
<evidence type="ECO:0000256" key="2">
    <source>
        <dbReference type="ARBA" id="ARBA00022837"/>
    </source>
</evidence>
<dbReference type="PANTHER" id="PTHR10342:SF274">
    <property type="entry name" value="ARYLSULFATASE B"/>
    <property type="match status" value="1"/>
</dbReference>
<evidence type="ECO:0000256" key="3">
    <source>
        <dbReference type="ARBA" id="ARBA00023180"/>
    </source>
</evidence>
<dbReference type="EMBL" id="HBIJ01008971">
    <property type="protein sequence ID" value="CAE0365580.1"/>
    <property type="molecule type" value="Transcribed_RNA"/>
</dbReference>
<dbReference type="CDD" id="cd16029">
    <property type="entry name" value="4-S"/>
    <property type="match status" value="1"/>
</dbReference>
<name>A0A7S3JWS2_9STRA</name>
<organism evidence="5">
    <name type="scientific">Aureoumbra lagunensis</name>
    <dbReference type="NCBI Taxonomy" id="44058"/>
    <lineage>
        <taxon>Eukaryota</taxon>
        <taxon>Sar</taxon>
        <taxon>Stramenopiles</taxon>
        <taxon>Ochrophyta</taxon>
        <taxon>Pelagophyceae</taxon>
        <taxon>Pelagomonadales</taxon>
        <taxon>Aureoumbra</taxon>
    </lineage>
</organism>
<protein>
    <recommendedName>
        <fullName evidence="4">Sulfatase N-terminal domain-containing protein</fullName>
    </recommendedName>
</protein>
<evidence type="ECO:0000313" key="5">
    <source>
        <dbReference type="EMBL" id="CAE0365580.1"/>
    </source>
</evidence>
<proteinExistence type="predicted"/>
<accession>A0A7S3JWS2</accession>
<evidence type="ECO:0000256" key="1">
    <source>
        <dbReference type="ARBA" id="ARBA00022723"/>
    </source>
</evidence>
<dbReference type="GO" id="GO:0008484">
    <property type="term" value="F:sulfuric ester hydrolase activity"/>
    <property type="evidence" value="ECO:0007669"/>
    <property type="project" value="InterPro"/>
</dbReference>
<dbReference type="GO" id="GO:0046872">
    <property type="term" value="F:metal ion binding"/>
    <property type="evidence" value="ECO:0007669"/>
    <property type="project" value="UniProtKB-KW"/>
</dbReference>
<dbReference type="SUPFAM" id="SSF53649">
    <property type="entry name" value="Alkaline phosphatase-like"/>
    <property type="match status" value="1"/>
</dbReference>
<dbReference type="Pfam" id="PF00884">
    <property type="entry name" value="Sulfatase"/>
    <property type="match status" value="1"/>
</dbReference>
<keyword evidence="3" id="KW-0325">Glycoprotein</keyword>
<sequence>MRPRNIARREEPSPWRVVGLGFFVVATMLLGVARFQTTSKEVKESSVIFSLTPNTEEKKKNIVIFLIDDQGHNDFGTNSTDLSWTTPRLSELAANGIRINRHYAMHLCTPARAALLTGRLPIHTGMQSSMISGNAPWGLPLHFEIMPNILKKDGYGCHAIGKWHLGHFHQDFLPQSRGFDSFFGSYSGFQDHFSHVSEVSFCAIDGAGCWFDLHASSTPVTNHQDEFAIFILGQAANKIIQNHNNKDIPLFLYFAAPTVHMPIEPPGDALNLSTNLRLKLEAIPNARRRAFAAETLAMDYVAGSLIDNLQNQHLWHDTIFCALSDNGAQPQVVGSGNNYPLRGMKGFYFDGGIRTPAFIFTPFLSSIMDTTTLEKQYSYDGLFSIVDWLPTLYQAATGKKKFTQDIDGVSHWDALLKVASNSNTSKEKQSIRTNLILNIDEFSCDINATAPECLAGNLSYPTGSIIVNNTIKLIRNAIWLPIWNVPFTNDLQNVSADAQEETWADAHVQDFVFDLKNDPTESQNLVQLQPELYQELLRVFNDARLHTVPSVYCPYSDDDTAASIFNKTHFIGPWRSNASLANCLLSQTENDDIIEEDGSIVRSRNEPNVVPVVQDELSLPGPRASTSVEFPAYVYCRYGLLPPSSSLCRSLSSNSLSLKNERNKRDYPPRRLLYDS</sequence>
<evidence type="ECO:0000259" key="4">
    <source>
        <dbReference type="Pfam" id="PF00884"/>
    </source>
</evidence>
<dbReference type="Gene3D" id="3.40.720.10">
    <property type="entry name" value="Alkaline Phosphatase, subunit A"/>
    <property type="match status" value="1"/>
</dbReference>
<dbReference type="InterPro" id="IPR017850">
    <property type="entry name" value="Alkaline_phosphatase_core_sf"/>
</dbReference>
<dbReference type="Gene3D" id="3.30.1120.10">
    <property type="match status" value="1"/>
</dbReference>
<dbReference type="PANTHER" id="PTHR10342">
    <property type="entry name" value="ARYLSULFATASE"/>
    <property type="match status" value="1"/>
</dbReference>
<dbReference type="AlphaFoldDB" id="A0A7S3JWS2"/>
<keyword evidence="2" id="KW-0106">Calcium</keyword>
<gene>
    <name evidence="5" type="ORF">ALAG00032_LOCUS6323</name>
</gene>
<keyword evidence="1" id="KW-0479">Metal-binding</keyword>
<feature type="domain" description="Sulfatase N-terminal" evidence="4">
    <location>
        <begin position="60"/>
        <end position="396"/>
    </location>
</feature>